<reference evidence="2 3" key="1">
    <citation type="submission" date="2021-09" db="EMBL/GenBank/DDBJ databases">
        <authorList>
            <person name="Bringhurst R.M."/>
        </authorList>
    </citation>
    <scope>NUCLEOTIDE SEQUENCE [LARGE SCALE GENOMIC DNA]</scope>
</reference>
<accession>A0AAE9C8M8</accession>
<dbReference type="EMBL" id="OK258138">
    <property type="protein sequence ID" value="UGL61156.1"/>
    <property type="molecule type" value="Genomic_DNA"/>
</dbReference>
<protein>
    <submittedName>
        <fullName evidence="2">Uncharacterized protein</fullName>
    </submittedName>
</protein>
<evidence type="ECO:0000256" key="1">
    <source>
        <dbReference type="SAM" id="MobiDB-lite"/>
    </source>
</evidence>
<organism evidence="2 3">
    <name type="scientific">Xanthomonas phage MUD8-T1</name>
    <dbReference type="NCBI Taxonomy" id="2886033"/>
    <lineage>
        <taxon>Viruses</taxon>
        <taxon>Duplodnaviria</taxon>
        <taxon>Heunggongvirae</taxon>
        <taxon>Uroviricota</taxon>
        <taxon>Caudoviricetes</taxon>
        <taxon>Autographivirales</taxon>
        <taxon>Autonotataviridae</taxon>
        <taxon>Gujervirinae</taxon>
        <taxon>Pradovirus</taxon>
        <taxon>Pradovirus MUD8T1</taxon>
    </lineage>
</organism>
<dbReference type="Proteomes" id="UP000828597">
    <property type="component" value="Segment"/>
</dbReference>
<evidence type="ECO:0000313" key="2">
    <source>
        <dbReference type="EMBL" id="UGL61156.1"/>
    </source>
</evidence>
<keyword evidence="3" id="KW-1185">Reference proteome</keyword>
<name>A0AAE9C8M8_9CAUD</name>
<feature type="region of interest" description="Disordered" evidence="1">
    <location>
        <begin position="58"/>
        <end position="81"/>
    </location>
</feature>
<evidence type="ECO:0000313" key="3">
    <source>
        <dbReference type="Proteomes" id="UP000828597"/>
    </source>
</evidence>
<sequence>MQKSDFSNYTGLSGRGNYLVRELLYLVEQAEMHPQTAEQLQALFTADAARVQAALTAAADRTRMSGPAGGDLPQPDPEEGE</sequence>
<proteinExistence type="predicted"/>